<dbReference type="Proteomes" id="UP000232688">
    <property type="component" value="Unassembled WGS sequence"/>
</dbReference>
<dbReference type="InterPro" id="IPR016093">
    <property type="entry name" value="MIR_motif"/>
</dbReference>
<dbReference type="VEuPathDB" id="FungiDB:RhiirA1_514295"/>
<sequence length="273" mass="31518">MGFPKYDGNIHPDEWIKDIQKYNNIWKNNYGGFLNTAISLIDPTIKLPTEINDIENLRNALKEDVSFKRMENVNSMNELIKEFEEIITDEANLIKHESTVTLKHVPTGKYLTSVSDLNYTTRGKNQLVFAGNSNLDPNALWNIRFFNLNNKNNNKVLASYTETSNYLLHHKVTSRPLGVPFTRDFDGNNPPRYNLSPSSSNLEVSCNLQNCYDGNWEISHSKLENHQGPVRFLRSHDIQFTIENDTFQEVVCHNETVGENDEWCIELDKNFNS</sequence>
<proteinExistence type="predicted"/>
<dbReference type="VEuPathDB" id="FungiDB:FUN_014841"/>
<reference evidence="1 2" key="1">
    <citation type="submission" date="2017-10" db="EMBL/GenBank/DDBJ databases">
        <title>Extensive intraspecific genome diversity in a model arbuscular mycorrhizal fungus.</title>
        <authorList>
            <person name="Chen E.C.H."/>
            <person name="Morin E."/>
            <person name="Baudet D."/>
            <person name="Noel J."/>
            <person name="Ndikumana S."/>
            <person name="Charron P."/>
            <person name="St-Onge C."/>
            <person name="Giorgi J."/>
            <person name="Grigoriev I.V."/>
            <person name="Roux C."/>
            <person name="Martin F.M."/>
            <person name="Corradi N."/>
        </authorList>
    </citation>
    <scope>NUCLEOTIDE SEQUENCE [LARGE SCALE GENOMIC DNA]</scope>
    <source>
        <strain evidence="1 2">A1</strain>
    </source>
</reference>
<dbReference type="SUPFAM" id="SSF82109">
    <property type="entry name" value="MIR domain"/>
    <property type="match status" value="1"/>
</dbReference>
<comment type="caution">
    <text evidence="1">The sequence shown here is derived from an EMBL/GenBank/DDBJ whole genome shotgun (WGS) entry which is preliminary data.</text>
</comment>
<name>A0A2I1EGX4_9GLOM</name>
<protein>
    <submittedName>
        <fullName evidence="1">Uncharacterized protein</fullName>
    </submittedName>
</protein>
<dbReference type="InterPro" id="IPR036300">
    <property type="entry name" value="MIR_dom_sf"/>
</dbReference>
<reference evidence="1 2" key="2">
    <citation type="submission" date="2017-10" db="EMBL/GenBank/DDBJ databases">
        <title>Genome analyses suggest a sexual origin of heterokaryosis in a supposedly ancient asexual fungus.</title>
        <authorList>
            <person name="Corradi N."/>
            <person name="Sedzielewska K."/>
            <person name="Noel J."/>
            <person name="Charron P."/>
            <person name="Farinelli L."/>
            <person name="Marton T."/>
            <person name="Kruger M."/>
            <person name="Pelin A."/>
            <person name="Brachmann A."/>
            <person name="Corradi N."/>
        </authorList>
    </citation>
    <scope>NUCLEOTIDE SEQUENCE [LARGE SCALE GENOMIC DNA]</scope>
    <source>
        <strain evidence="1 2">A1</strain>
    </source>
</reference>
<dbReference type="PROSITE" id="PS50919">
    <property type="entry name" value="MIR"/>
    <property type="match status" value="1"/>
</dbReference>
<organism evidence="1 2">
    <name type="scientific">Rhizophagus irregularis</name>
    <dbReference type="NCBI Taxonomy" id="588596"/>
    <lineage>
        <taxon>Eukaryota</taxon>
        <taxon>Fungi</taxon>
        <taxon>Fungi incertae sedis</taxon>
        <taxon>Mucoromycota</taxon>
        <taxon>Glomeromycotina</taxon>
        <taxon>Glomeromycetes</taxon>
        <taxon>Glomerales</taxon>
        <taxon>Glomeraceae</taxon>
        <taxon>Rhizophagus</taxon>
    </lineage>
</organism>
<dbReference type="Gene3D" id="2.80.10.50">
    <property type="match status" value="1"/>
</dbReference>
<dbReference type="VEuPathDB" id="FungiDB:RhiirFUN_012016"/>
<dbReference type="EMBL" id="LLXH01000530">
    <property type="protein sequence ID" value="PKC65573.1"/>
    <property type="molecule type" value="Genomic_DNA"/>
</dbReference>
<gene>
    <name evidence="1" type="ORF">RhiirA1_514295</name>
</gene>
<dbReference type="OrthoDB" id="2317100at2759"/>
<evidence type="ECO:0000313" key="1">
    <source>
        <dbReference type="EMBL" id="PKC65573.1"/>
    </source>
</evidence>
<evidence type="ECO:0000313" key="2">
    <source>
        <dbReference type="Proteomes" id="UP000232688"/>
    </source>
</evidence>
<dbReference type="AlphaFoldDB" id="A0A2I1EGX4"/>
<accession>A0A2I1EGX4</accession>